<proteinExistence type="predicted"/>
<dbReference type="KEGG" id="svp:Pan189_42520"/>
<dbReference type="InterPro" id="IPR007367">
    <property type="entry name" value="DUF433"/>
</dbReference>
<reference evidence="1 2" key="1">
    <citation type="submission" date="2019-02" db="EMBL/GenBank/DDBJ databases">
        <title>Deep-cultivation of Planctomycetes and their phenomic and genomic characterization uncovers novel biology.</title>
        <authorList>
            <person name="Wiegand S."/>
            <person name="Jogler M."/>
            <person name="Boedeker C."/>
            <person name="Pinto D."/>
            <person name="Vollmers J."/>
            <person name="Rivas-Marin E."/>
            <person name="Kohn T."/>
            <person name="Peeters S.H."/>
            <person name="Heuer A."/>
            <person name="Rast P."/>
            <person name="Oberbeckmann S."/>
            <person name="Bunk B."/>
            <person name="Jeske O."/>
            <person name="Meyerdierks A."/>
            <person name="Storesund J.E."/>
            <person name="Kallscheuer N."/>
            <person name="Luecker S."/>
            <person name="Lage O.M."/>
            <person name="Pohl T."/>
            <person name="Merkel B.J."/>
            <person name="Hornburger P."/>
            <person name="Mueller R.-W."/>
            <person name="Bruemmer F."/>
            <person name="Labrenz M."/>
            <person name="Spormann A.M."/>
            <person name="Op den Camp H."/>
            <person name="Overmann J."/>
            <person name="Amann R."/>
            <person name="Jetten M.S.M."/>
            <person name="Mascher T."/>
            <person name="Medema M.H."/>
            <person name="Devos D.P."/>
            <person name="Kaster A.-K."/>
            <person name="Ovreas L."/>
            <person name="Rohde M."/>
            <person name="Galperin M.Y."/>
            <person name="Jogler C."/>
        </authorList>
    </citation>
    <scope>NUCLEOTIDE SEQUENCE [LARGE SCALE GENOMIC DNA]</scope>
    <source>
        <strain evidence="1 2">Pan189</strain>
    </source>
</reference>
<organism evidence="1 2">
    <name type="scientific">Stratiformator vulcanicus</name>
    <dbReference type="NCBI Taxonomy" id="2527980"/>
    <lineage>
        <taxon>Bacteria</taxon>
        <taxon>Pseudomonadati</taxon>
        <taxon>Planctomycetota</taxon>
        <taxon>Planctomycetia</taxon>
        <taxon>Planctomycetales</taxon>
        <taxon>Planctomycetaceae</taxon>
        <taxon>Stratiformator</taxon>
    </lineage>
</organism>
<dbReference type="InterPro" id="IPR009057">
    <property type="entry name" value="Homeodomain-like_sf"/>
</dbReference>
<dbReference type="InterPro" id="IPR009061">
    <property type="entry name" value="DNA-bd_dom_put_sf"/>
</dbReference>
<protein>
    <recommendedName>
        <fullName evidence="3">DUF433 domain-containing protein</fullName>
    </recommendedName>
</protein>
<keyword evidence="2" id="KW-1185">Reference proteome</keyword>
<dbReference type="SUPFAM" id="SSF46955">
    <property type="entry name" value="Putative DNA-binding domain"/>
    <property type="match status" value="1"/>
</dbReference>
<dbReference type="SUPFAM" id="SSF46689">
    <property type="entry name" value="Homeodomain-like"/>
    <property type="match status" value="1"/>
</dbReference>
<evidence type="ECO:0000313" key="2">
    <source>
        <dbReference type="Proteomes" id="UP000317318"/>
    </source>
</evidence>
<gene>
    <name evidence="1" type="ORF">Pan189_42520</name>
</gene>
<accession>A0A517R7H8</accession>
<dbReference type="EMBL" id="CP036268">
    <property type="protein sequence ID" value="QDT39840.1"/>
    <property type="molecule type" value="Genomic_DNA"/>
</dbReference>
<name>A0A517R7H8_9PLAN</name>
<sequence length="223" mass="25238">MGMKTTRKYVGKGLYTVPEVARIIGAPSSTVRNWAGDRPTFVPIISRELSADRIITFAELMELYFVNLFRREGVSMHTIRKAAKAAERRFGTKLPFSVKRFDTDGRAIFSTLCRFEDNKEIVEDLARAQLVFGEIIKPFFRKLEYGTQMIERYWPLEKSGRIVLDPERRFGQPIDAETGVPVDAILTALKAGHGQDEKAVAFEYEIPVEAVKAAIKYNKSLAA</sequence>
<evidence type="ECO:0008006" key="3">
    <source>
        <dbReference type="Google" id="ProtNLM"/>
    </source>
</evidence>
<evidence type="ECO:0000313" key="1">
    <source>
        <dbReference type="EMBL" id="QDT39840.1"/>
    </source>
</evidence>
<dbReference type="Proteomes" id="UP000317318">
    <property type="component" value="Chromosome"/>
</dbReference>
<dbReference type="AlphaFoldDB" id="A0A517R7H8"/>
<dbReference type="Pfam" id="PF04255">
    <property type="entry name" value="DUF433"/>
    <property type="match status" value="1"/>
</dbReference>
<dbReference type="Gene3D" id="1.10.1660.10">
    <property type="match status" value="1"/>
</dbReference>